<accession>A0A1V6N2H8</accession>
<dbReference type="PANTHER" id="PTHR40732">
    <property type="entry name" value="UPF0218 PROTEIN TK1697"/>
    <property type="match status" value="1"/>
</dbReference>
<keyword evidence="4 6" id="KW-0173">Coenzyme A biosynthesis</keyword>
<protein>
    <recommendedName>
        <fullName evidence="6">GTP-dependent dephospho-CoA kinase</fullName>
        <ecNumber evidence="6">2.7.1.237</ecNumber>
    </recommendedName>
    <alternativeName>
        <fullName evidence="6">Dephospho-coenzyme A kinase</fullName>
        <shortName evidence="6">DPCK</shortName>
    </alternativeName>
</protein>
<proteinExistence type="inferred from homology"/>
<dbReference type="EMBL" id="JXMW01000007">
    <property type="protein sequence ID" value="OQD58881.1"/>
    <property type="molecule type" value="Genomic_DNA"/>
</dbReference>
<evidence type="ECO:0000256" key="4">
    <source>
        <dbReference type="ARBA" id="ARBA00022993"/>
    </source>
</evidence>
<comment type="caution">
    <text evidence="6">Lacks conserved residue(s) required for the propagation of feature annotation.</text>
</comment>
<dbReference type="UniPathway" id="UPA00241"/>
<feature type="binding site" evidence="6">
    <location>
        <position position="41"/>
    </location>
    <ligand>
        <name>GTP</name>
        <dbReference type="ChEBI" id="CHEBI:37565"/>
    </ligand>
</feature>
<dbReference type="AlphaFoldDB" id="A0A1V6N2H8"/>
<sequence>MLILDETDRNEFKRPLGKLYPFFEDALPEIISSKFLISVGDETTNNLHSKNIYPNISIIDNLIQRKIHNNKIIHNNEFNNTENVLFTKNPPGTITDELWETIDLAIKKATNNDLKQLIVVEGEEDLAVLPCIVMAPDNAVILYGQPNEGLVFLNVFEVKKRANELLKLFKKVDN</sequence>
<evidence type="ECO:0000256" key="2">
    <source>
        <dbReference type="ARBA" id="ARBA00022741"/>
    </source>
</evidence>
<evidence type="ECO:0000313" key="8">
    <source>
        <dbReference type="Proteomes" id="UP000191661"/>
    </source>
</evidence>
<evidence type="ECO:0000256" key="5">
    <source>
        <dbReference type="ARBA" id="ARBA00023134"/>
    </source>
</evidence>
<comment type="pathway">
    <text evidence="6">Cofactor biosynthesis; coenzyme A biosynthesis.</text>
</comment>
<dbReference type="Proteomes" id="UP000191661">
    <property type="component" value="Unassembled WGS sequence"/>
</dbReference>
<keyword evidence="1 6" id="KW-0808">Transferase</keyword>
<keyword evidence="3 6" id="KW-0418">Kinase</keyword>
<evidence type="ECO:0000313" key="7">
    <source>
        <dbReference type="EMBL" id="OQD58881.1"/>
    </source>
</evidence>
<dbReference type="GO" id="GO:0016301">
    <property type="term" value="F:kinase activity"/>
    <property type="evidence" value="ECO:0007669"/>
    <property type="project" value="UniProtKB-UniRule"/>
</dbReference>
<dbReference type="Pfam" id="PF04019">
    <property type="entry name" value="DUF359"/>
    <property type="match status" value="1"/>
</dbReference>
<comment type="catalytic activity">
    <reaction evidence="6">
        <text>3'-dephospho-CoA + GTP = GDP + CoA + H(+)</text>
        <dbReference type="Rhea" id="RHEA:61156"/>
        <dbReference type="ChEBI" id="CHEBI:15378"/>
        <dbReference type="ChEBI" id="CHEBI:37565"/>
        <dbReference type="ChEBI" id="CHEBI:57287"/>
        <dbReference type="ChEBI" id="CHEBI:57328"/>
        <dbReference type="ChEBI" id="CHEBI:58189"/>
        <dbReference type="EC" id="2.7.1.237"/>
    </reaction>
</comment>
<evidence type="ECO:0000256" key="3">
    <source>
        <dbReference type="ARBA" id="ARBA00022777"/>
    </source>
</evidence>
<comment type="caution">
    <text evidence="7">The sequence shown here is derived from an EMBL/GenBank/DDBJ whole genome shotgun (WGS) entry which is preliminary data.</text>
</comment>
<dbReference type="InterPro" id="IPR007164">
    <property type="entry name" value="GTP-dep_dephospho-CoA_kin"/>
</dbReference>
<feature type="binding site" evidence="6">
    <location>
        <position position="60"/>
    </location>
    <ligand>
        <name>GTP</name>
        <dbReference type="ChEBI" id="CHEBI:37565"/>
    </ligand>
</feature>
<keyword evidence="5 6" id="KW-0342">GTP-binding</keyword>
<dbReference type="HAMAP" id="MF_00590">
    <property type="entry name" value="Dephospho_CoA_kinase_GTP_dep"/>
    <property type="match status" value="1"/>
</dbReference>
<keyword evidence="8" id="KW-1185">Reference proteome</keyword>
<dbReference type="GO" id="GO:0005525">
    <property type="term" value="F:GTP binding"/>
    <property type="evidence" value="ECO:0007669"/>
    <property type="project" value="UniProtKB-UniRule"/>
</dbReference>
<evidence type="ECO:0000256" key="1">
    <source>
        <dbReference type="ARBA" id="ARBA00022679"/>
    </source>
</evidence>
<dbReference type="PANTHER" id="PTHR40732:SF1">
    <property type="entry name" value="GTP-DEPENDENT DEPHOSPHO-COA KINASE"/>
    <property type="match status" value="1"/>
</dbReference>
<evidence type="ECO:0000256" key="6">
    <source>
        <dbReference type="HAMAP-Rule" id="MF_00590"/>
    </source>
</evidence>
<dbReference type="OrthoDB" id="15447at2157"/>
<dbReference type="PIRSF" id="PIRSF006533">
    <property type="entry name" value="UCP006533"/>
    <property type="match status" value="1"/>
</dbReference>
<keyword evidence="2 6" id="KW-0547">Nucleotide-binding</keyword>
<dbReference type="GO" id="GO:0015937">
    <property type="term" value="P:coenzyme A biosynthetic process"/>
    <property type="evidence" value="ECO:0007669"/>
    <property type="project" value="UniProtKB-UniRule"/>
</dbReference>
<comment type="similarity">
    <text evidence="6">Belongs to the GTP-dependent DPCK family.</text>
</comment>
<dbReference type="EC" id="2.7.1.237" evidence="6"/>
<comment type="function">
    <text evidence="6">Catalyzes the GTP-dependent phosphorylation of the 3'-hydroxyl group of dephosphocoenzyme A to form coenzyme A (CoA).</text>
</comment>
<reference evidence="7 8" key="1">
    <citation type="submission" date="2014-12" db="EMBL/GenBank/DDBJ databases">
        <title>Genome sequence of Methanobrevibacter arboriphilicus DH1, DSM1125.</title>
        <authorList>
            <person name="Poehlein A."/>
            <person name="Thauer R.K."/>
            <person name="Seedorf H."/>
            <person name="Daniel R."/>
        </authorList>
    </citation>
    <scope>NUCLEOTIDE SEQUENCE [LARGE SCALE GENOMIC DNA]</scope>
    <source>
        <strain evidence="7 8">DH1</strain>
    </source>
</reference>
<feature type="binding site" evidence="6">
    <location>
        <position position="124"/>
    </location>
    <ligand>
        <name>GTP</name>
        <dbReference type="ChEBI" id="CHEBI:37565"/>
    </ligand>
</feature>
<name>A0A1V6N2H8_METAZ</name>
<organism evidence="7 8">
    <name type="scientific">Methanobrevibacter arboriphilus JCM 13429 = DSM 1125</name>
    <dbReference type="NCBI Taxonomy" id="1300164"/>
    <lineage>
        <taxon>Archaea</taxon>
        <taxon>Methanobacteriati</taxon>
        <taxon>Methanobacteriota</taxon>
        <taxon>Methanomada group</taxon>
        <taxon>Methanobacteria</taxon>
        <taxon>Methanobacteriales</taxon>
        <taxon>Methanobacteriaceae</taxon>
        <taxon>Methanobrevibacter</taxon>
    </lineage>
</organism>
<gene>
    <name evidence="7" type="ORF">MBBAR_7c00530</name>
</gene>